<organism evidence="3 4">
    <name type="scientific">Babesia bigemina</name>
    <dbReference type="NCBI Taxonomy" id="5866"/>
    <lineage>
        <taxon>Eukaryota</taxon>
        <taxon>Sar</taxon>
        <taxon>Alveolata</taxon>
        <taxon>Apicomplexa</taxon>
        <taxon>Aconoidasida</taxon>
        <taxon>Piroplasmida</taxon>
        <taxon>Babesiidae</taxon>
        <taxon>Babesia</taxon>
    </lineage>
</organism>
<accession>A0A061D7R5</accession>
<feature type="compositionally biased region" description="Pro residues" evidence="1">
    <location>
        <begin position="533"/>
        <end position="547"/>
    </location>
</feature>
<evidence type="ECO:0000313" key="4">
    <source>
        <dbReference type="Proteomes" id="UP000033188"/>
    </source>
</evidence>
<dbReference type="EMBL" id="LK391708">
    <property type="protein sequence ID" value="CDR94944.1"/>
    <property type="molecule type" value="Genomic_DNA"/>
</dbReference>
<feature type="compositionally biased region" description="Low complexity" evidence="1">
    <location>
        <begin position="521"/>
        <end position="532"/>
    </location>
</feature>
<dbReference type="PROSITE" id="PS50835">
    <property type="entry name" value="IG_LIKE"/>
    <property type="match status" value="1"/>
</dbReference>
<name>A0A061D7R5_BABBI</name>
<dbReference type="RefSeq" id="XP_012767130.1">
    <property type="nucleotide sequence ID" value="XM_012911676.1"/>
</dbReference>
<dbReference type="VEuPathDB" id="PiroplasmaDB:BBBOND_0201010"/>
<dbReference type="AlphaFoldDB" id="A0A061D7R5"/>
<reference evidence="4" key="1">
    <citation type="submission" date="2014-06" db="EMBL/GenBank/DDBJ databases">
        <authorList>
            <person name="Aslett M."/>
            <person name="De Silva N."/>
        </authorList>
    </citation>
    <scope>NUCLEOTIDE SEQUENCE [LARGE SCALE GENOMIC DNA]</scope>
    <source>
        <strain evidence="4">Bond</strain>
    </source>
</reference>
<proteinExistence type="predicted"/>
<gene>
    <name evidence="3" type="ORF">BBBOND_0201010</name>
</gene>
<dbReference type="InterPro" id="IPR007110">
    <property type="entry name" value="Ig-like_dom"/>
</dbReference>
<protein>
    <recommendedName>
        <fullName evidence="2">Ig-like domain-containing protein</fullName>
    </recommendedName>
</protein>
<dbReference type="Proteomes" id="UP000033188">
    <property type="component" value="Chromosome 2"/>
</dbReference>
<keyword evidence="4" id="KW-1185">Reference proteome</keyword>
<evidence type="ECO:0000256" key="1">
    <source>
        <dbReference type="SAM" id="MobiDB-lite"/>
    </source>
</evidence>
<feature type="domain" description="Ig-like" evidence="2">
    <location>
        <begin position="618"/>
        <end position="710"/>
    </location>
</feature>
<sequence length="777" mass="84516">MRPSSTSSGTGRMYQVLFGQQSHLYYLCLSVNPYRSIAVLDHNLRPIRRIDVKDVLSFQRRVLSNDPSHHSGSVTHSDVSLCRHCLQLVQVFELQLSSDKGGWLRFGLPTTEECDQLCSSVQLHFGVPVYNYGSLSTNFRASLGPKAAACSNTVDKGPNSVCKSYRLVRDDFYASAAGDFLTQLGITCGDNDQGLGDPPAEFSTDYPVIMEGPLEAASYVSFRSMRKPQMHPFSVYRAEWYLSTHRGDPGEFYPAASCSNDIFYLNDWTIGRYVQLRVYKAVGTGVNRKFVFTTATRGPVRFSNVLAHNILLNVSKDNEAHNVLICAKQFRAIAAHLKKLPFAPTGGTDNFDRRLSTKLSLMQIKSSARSLHLPGDSVEELSGENVDNKGIRDSVTASMETAIQPAVTYESTGSFGSYADDNSDFLGELEGNAGTATPRSGAPRPTEDPELFHTKSLLSADSATVLCDSDGARDSAASASRDASDAAQPGAEVGVTLATWHQPVTQETGKAEDRPAKKQQPATADSAPTAPKAKPPPKVAKATPPPKAAAGGAAKPPPEAPRMGRVRGFFKNIFGKARPDKGRNVPAKAVAKSVSPVTASKAEPLVKAKQQGLLPPGPNAAAGPATPGPTKPDEDFVEVQLQCRCAGLYLWNDEVELELKWTRIDVQDCYEPSQQPEPYPDPASCLEVTLAYKCKGDSEQRLLPLTIRLSSPQQRCTLYHAMLFNKYRGPFYSIDQGERDLQRGLYSDVKDAYAKICKHVARRLARVSSASPPTCGP</sequence>
<dbReference type="KEGG" id="bbig:BBBOND_0201010"/>
<evidence type="ECO:0000259" key="2">
    <source>
        <dbReference type="PROSITE" id="PS50835"/>
    </source>
</evidence>
<feature type="region of interest" description="Disordered" evidence="1">
    <location>
        <begin position="505"/>
        <end position="633"/>
    </location>
</feature>
<evidence type="ECO:0000313" key="3">
    <source>
        <dbReference type="EMBL" id="CDR94944.1"/>
    </source>
</evidence>
<feature type="region of interest" description="Disordered" evidence="1">
    <location>
        <begin position="420"/>
        <end position="450"/>
    </location>
</feature>
<dbReference type="OrthoDB" id="365655at2759"/>
<dbReference type="GeneID" id="24563485"/>